<feature type="compositionally biased region" description="Pro residues" evidence="1">
    <location>
        <begin position="87"/>
        <end position="102"/>
    </location>
</feature>
<feature type="compositionally biased region" description="Low complexity" evidence="1">
    <location>
        <begin position="103"/>
        <end position="113"/>
    </location>
</feature>
<accession>A0A8B8V6D2</accession>
<gene>
    <name evidence="3" type="primary">LOC118880693</name>
</gene>
<evidence type="ECO:0000256" key="1">
    <source>
        <dbReference type="SAM" id="MobiDB-lite"/>
    </source>
</evidence>
<dbReference type="GeneID" id="118880693"/>
<dbReference type="KEGG" id="bmus:118880693"/>
<reference evidence="3" key="1">
    <citation type="submission" date="2025-08" db="UniProtKB">
        <authorList>
            <consortium name="RefSeq"/>
        </authorList>
    </citation>
    <scope>IDENTIFICATION</scope>
    <source>
        <tissue evidence="3">Epidermis and Blubber</tissue>
    </source>
</reference>
<name>A0A8B8V6D2_BALMU</name>
<dbReference type="Proteomes" id="UP000694857">
    <property type="component" value="Chromosome 15"/>
</dbReference>
<evidence type="ECO:0000313" key="3">
    <source>
        <dbReference type="RefSeq" id="XP_036680398.1"/>
    </source>
</evidence>
<feature type="region of interest" description="Disordered" evidence="1">
    <location>
        <begin position="48"/>
        <end position="126"/>
    </location>
</feature>
<evidence type="ECO:0000313" key="2">
    <source>
        <dbReference type="Proteomes" id="UP000694857"/>
    </source>
</evidence>
<feature type="region of interest" description="Disordered" evidence="1">
    <location>
        <begin position="1"/>
        <end position="20"/>
    </location>
</feature>
<dbReference type="RefSeq" id="XP_036680398.1">
    <property type="nucleotide sequence ID" value="XM_036824503.1"/>
</dbReference>
<keyword evidence="2" id="KW-1185">Reference proteome</keyword>
<sequence length="126" mass="13141">MQASLEKPAAGAHAGKQRAPLQSRFLKGGCLYSPHSATPKILVPTPGCHTWPGARVPQTAPGNDDPHPDGAGLTMLTHRPIVRRPALLPPPPPPIQTRPAPRPARAGPAPGDANVRSTRPRLAPPG</sequence>
<dbReference type="AlphaFoldDB" id="A0A8B8V6D2"/>
<proteinExistence type="predicted"/>
<organism evidence="2 3">
    <name type="scientific">Balaenoptera musculus</name>
    <name type="common">Blue whale</name>
    <dbReference type="NCBI Taxonomy" id="9771"/>
    <lineage>
        <taxon>Eukaryota</taxon>
        <taxon>Metazoa</taxon>
        <taxon>Chordata</taxon>
        <taxon>Craniata</taxon>
        <taxon>Vertebrata</taxon>
        <taxon>Euteleostomi</taxon>
        <taxon>Mammalia</taxon>
        <taxon>Eutheria</taxon>
        <taxon>Laurasiatheria</taxon>
        <taxon>Artiodactyla</taxon>
        <taxon>Whippomorpha</taxon>
        <taxon>Cetacea</taxon>
        <taxon>Mysticeti</taxon>
        <taxon>Balaenopteridae</taxon>
        <taxon>Balaenoptera</taxon>
    </lineage>
</organism>
<protein>
    <submittedName>
        <fullName evidence="3">Protein EARLY FLOWERING 5-like</fullName>
    </submittedName>
</protein>